<comment type="caution">
    <text evidence="2">The sequence shown here is derived from an EMBL/GenBank/DDBJ whole genome shotgun (WGS) entry which is preliminary data.</text>
</comment>
<evidence type="ECO:0000313" key="2">
    <source>
        <dbReference type="EMBL" id="MCB5181195.1"/>
    </source>
</evidence>
<dbReference type="RefSeq" id="WP_226728283.1">
    <property type="nucleotide sequence ID" value="NZ_JAJAUY010000066.1"/>
</dbReference>
<protein>
    <recommendedName>
        <fullName evidence="4">Secreted protein</fullName>
    </recommendedName>
</protein>
<dbReference type="EMBL" id="JAJAUY010000066">
    <property type="protein sequence ID" value="MCB5181195.1"/>
    <property type="molecule type" value="Genomic_DNA"/>
</dbReference>
<evidence type="ECO:0000313" key="3">
    <source>
        <dbReference type="Proteomes" id="UP001199054"/>
    </source>
</evidence>
<evidence type="ECO:0008006" key="4">
    <source>
        <dbReference type="Google" id="ProtNLM"/>
    </source>
</evidence>
<keyword evidence="1" id="KW-0732">Signal</keyword>
<name>A0ABS8B996_9ACTN</name>
<feature type="chain" id="PRO_5046428203" description="Secreted protein" evidence="1">
    <location>
        <begin position="29"/>
        <end position="146"/>
    </location>
</feature>
<gene>
    <name evidence="2" type="ORF">LG632_17645</name>
</gene>
<accession>A0ABS8B996</accession>
<dbReference type="Proteomes" id="UP001199054">
    <property type="component" value="Unassembled WGS sequence"/>
</dbReference>
<keyword evidence="3" id="KW-1185">Reference proteome</keyword>
<organism evidence="2 3">
    <name type="scientific">Streptomyces antimicrobicus</name>
    <dbReference type="NCBI Taxonomy" id="2883108"/>
    <lineage>
        <taxon>Bacteria</taxon>
        <taxon>Bacillati</taxon>
        <taxon>Actinomycetota</taxon>
        <taxon>Actinomycetes</taxon>
        <taxon>Kitasatosporales</taxon>
        <taxon>Streptomycetaceae</taxon>
        <taxon>Streptomyces</taxon>
    </lineage>
</organism>
<feature type="signal peptide" evidence="1">
    <location>
        <begin position="1"/>
        <end position="28"/>
    </location>
</feature>
<proteinExistence type="predicted"/>
<evidence type="ECO:0000256" key="1">
    <source>
        <dbReference type="SAM" id="SignalP"/>
    </source>
</evidence>
<sequence length="146" mass="15507">MRTRRSRAVSLLVTSVVLTGVLVPWATAQTPDAEPAPGPGTVAPALVDVADVADVAAEPPAQPARTPAGDLFGADCATRIDGSTVTAHCHNRFARTDRVRLHVECDRWWDLDSDAAPVAVGPAGRAELAGRCWKEVRAAWVSHQRP</sequence>
<reference evidence="2 3" key="1">
    <citation type="submission" date="2021-10" db="EMBL/GenBank/DDBJ databases">
        <title>Streptomyces sp. strain SMC 277, a novel streptomycete isolated from soil.</title>
        <authorList>
            <person name="Chanama M."/>
        </authorList>
    </citation>
    <scope>NUCLEOTIDE SEQUENCE [LARGE SCALE GENOMIC DNA]</scope>
    <source>
        <strain evidence="2 3">SMC 277</strain>
    </source>
</reference>